<proteinExistence type="predicted"/>
<dbReference type="AlphaFoldDB" id="L8HDA3"/>
<keyword evidence="2" id="KW-1185">Reference proteome</keyword>
<dbReference type="Proteomes" id="UP000011083">
    <property type="component" value="Unassembled WGS sequence"/>
</dbReference>
<sequence>MDRKRASRRKNGYSIEIREISTDSTHASLRGPYYARALHHPRIAAPTPPPASSGQRTPGHHHHLHRFHHIHHHTRKMEGSALHLENRTQVIVWYRSSVFSFNCRFLSSLFVLFPHVAFRCSPEPSLSLSFFSAREPKADVFSSLFRSI</sequence>
<dbReference type="EMBL" id="KB007885">
    <property type="protein sequence ID" value="ELR22376.1"/>
    <property type="molecule type" value="Genomic_DNA"/>
</dbReference>
<accession>L8HDA3</accession>
<dbReference type="KEGG" id="acan:ACA1_253730"/>
<reference evidence="1 2" key="1">
    <citation type="journal article" date="2013" name="Genome Biol.">
        <title>Genome of Acanthamoeba castellanii highlights extensive lateral gene transfer and early evolution of tyrosine kinase signaling.</title>
        <authorList>
            <person name="Clarke M."/>
            <person name="Lohan A.J."/>
            <person name="Liu B."/>
            <person name="Lagkouvardos I."/>
            <person name="Roy S."/>
            <person name="Zafar N."/>
            <person name="Bertelli C."/>
            <person name="Schilde C."/>
            <person name="Kianianmomeni A."/>
            <person name="Burglin T.R."/>
            <person name="Frech C."/>
            <person name="Turcotte B."/>
            <person name="Kopec K.O."/>
            <person name="Synnott J.M."/>
            <person name="Choo C."/>
            <person name="Paponov I."/>
            <person name="Finkler A."/>
            <person name="Soon Heng Tan C."/>
            <person name="Hutchins A.P."/>
            <person name="Weinmeier T."/>
            <person name="Rattei T."/>
            <person name="Chu J.S."/>
            <person name="Gimenez G."/>
            <person name="Irimia M."/>
            <person name="Rigden D.J."/>
            <person name="Fitzpatrick D.A."/>
            <person name="Lorenzo-Morales J."/>
            <person name="Bateman A."/>
            <person name="Chiu C.H."/>
            <person name="Tang P."/>
            <person name="Hegemann P."/>
            <person name="Fromm H."/>
            <person name="Raoult D."/>
            <person name="Greub G."/>
            <person name="Miranda-Saavedra D."/>
            <person name="Chen N."/>
            <person name="Nash P."/>
            <person name="Ginger M.L."/>
            <person name="Horn M."/>
            <person name="Schaap P."/>
            <person name="Caler L."/>
            <person name="Loftus B."/>
        </authorList>
    </citation>
    <scope>NUCLEOTIDE SEQUENCE [LARGE SCALE GENOMIC DNA]</scope>
    <source>
        <strain evidence="1 2">Neff</strain>
    </source>
</reference>
<dbReference type="RefSeq" id="XP_004367632.1">
    <property type="nucleotide sequence ID" value="XM_004367575.1"/>
</dbReference>
<name>L8HDA3_ACACF</name>
<gene>
    <name evidence="1" type="ORF">ACA1_253730</name>
</gene>
<dbReference type="GeneID" id="14923310"/>
<organism evidence="1 2">
    <name type="scientific">Acanthamoeba castellanii (strain ATCC 30010 / Neff)</name>
    <dbReference type="NCBI Taxonomy" id="1257118"/>
    <lineage>
        <taxon>Eukaryota</taxon>
        <taxon>Amoebozoa</taxon>
        <taxon>Discosea</taxon>
        <taxon>Longamoebia</taxon>
        <taxon>Centramoebida</taxon>
        <taxon>Acanthamoebidae</taxon>
        <taxon>Acanthamoeba</taxon>
    </lineage>
</organism>
<evidence type="ECO:0000313" key="2">
    <source>
        <dbReference type="Proteomes" id="UP000011083"/>
    </source>
</evidence>
<evidence type="ECO:0000313" key="1">
    <source>
        <dbReference type="EMBL" id="ELR22376.1"/>
    </source>
</evidence>
<dbReference type="VEuPathDB" id="AmoebaDB:ACA1_253730"/>
<protein>
    <submittedName>
        <fullName evidence="1">Uncharacterized protein</fullName>
    </submittedName>
</protein>